<feature type="compositionally biased region" description="Polar residues" evidence="1">
    <location>
        <begin position="328"/>
        <end position="341"/>
    </location>
</feature>
<dbReference type="EMBL" id="OX459123">
    <property type="protein sequence ID" value="CAI9108922.1"/>
    <property type="molecule type" value="Genomic_DNA"/>
</dbReference>
<evidence type="ECO:0000313" key="2">
    <source>
        <dbReference type="EMBL" id="CAI9108922.1"/>
    </source>
</evidence>
<feature type="region of interest" description="Disordered" evidence="1">
    <location>
        <begin position="56"/>
        <end position="97"/>
    </location>
</feature>
<gene>
    <name evidence="2" type="ORF">OLC1_LOCUS16911</name>
</gene>
<accession>A0AAV1DPJ4</accession>
<organism evidence="2 3">
    <name type="scientific">Oldenlandia corymbosa var. corymbosa</name>
    <dbReference type="NCBI Taxonomy" id="529605"/>
    <lineage>
        <taxon>Eukaryota</taxon>
        <taxon>Viridiplantae</taxon>
        <taxon>Streptophyta</taxon>
        <taxon>Embryophyta</taxon>
        <taxon>Tracheophyta</taxon>
        <taxon>Spermatophyta</taxon>
        <taxon>Magnoliopsida</taxon>
        <taxon>eudicotyledons</taxon>
        <taxon>Gunneridae</taxon>
        <taxon>Pentapetalae</taxon>
        <taxon>asterids</taxon>
        <taxon>lamiids</taxon>
        <taxon>Gentianales</taxon>
        <taxon>Rubiaceae</taxon>
        <taxon>Rubioideae</taxon>
        <taxon>Spermacoceae</taxon>
        <taxon>Hedyotis-Oldenlandia complex</taxon>
        <taxon>Oldenlandia</taxon>
    </lineage>
</organism>
<dbReference type="Proteomes" id="UP001161247">
    <property type="component" value="Chromosome 6"/>
</dbReference>
<protein>
    <submittedName>
        <fullName evidence="2">OLC1v1008629C1</fullName>
    </submittedName>
</protein>
<sequence>MPFTASMASMTRPFLFGLVPKSVFDSHLGVISLLDRRKNNANWLLSVSPPKSSAKFVCSSAKHQSGPVKKRPSPTPNSKRKKKPNSKNGDNTRRVTSLSDVEVLEQEGGSFPMPKPPAGFVIDEQGRVLLASNKRITTIIDPTNNFPLECVIRRIFRSDRGDECMLLLPVDMPVQILKSTNVEGWSAVSDEEVEAILPTAAYALAKIHMHLVYSGFCYTARGGFCYTEDDIFEFRTDDGQDVDGLPTEGIEITCFHMEGSHYMIYTPSDPLLFVAVKDENGVLRIADDEILDDPAIVSAIDEETEFNALAEEEAALIEGRSGTGTGTNSRKGATVASGSSSRLKKSDVRSWIVTDTVSGGPKDGSVIPNFNGHVASLLWQGTDRGCLKLQNIDLVCQMLTGWKNSLGFERARPLVKTTKLSQFPGLMFSHNDIGLCTLSIPVEGEIVTAVPKCETVKNHCMGLLNLSVENMKPPKYKSGAMLSHLSWTESEVAQTQRYKPLLGCG</sequence>
<keyword evidence="3" id="KW-1185">Reference proteome</keyword>
<dbReference type="Pfam" id="PF12527">
    <property type="entry name" value="DUF3727"/>
    <property type="match status" value="1"/>
</dbReference>
<reference evidence="2" key="1">
    <citation type="submission" date="2023-03" db="EMBL/GenBank/DDBJ databases">
        <authorList>
            <person name="Julca I."/>
        </authorList>
    </citation>
    <scope>NUCLEOTIDE SEQUENCE</scope>
</reference>
<dbReference type="AlphaFoldDB" id="A0AAV1DPJ4"/>
<dbReference type="PANTHER" id="PTHR36061:SF3">
    <property type="entry name" value="OS04G0692200 PROTEIN"/>
    <property type="match status" value="1"/>
</dbReference>
<dbReference type="PANTHER" id="PTHR36061">
    <property type="match status" value="1"/>
</dbReference>
<feature type="compositionally biased region" description="Basic residues" evidence="1">
    <location>
        <begin position="68"/>
        <end position="85"/>
    </location>
</feature>
<name>A0AAV1DPJ4_OLDCO</name>
<feature type="region of interest" description="Disordered" evidence="1">
    <location>
        <begin position="318"/>
        <end position="341"/>
    </location>
</feature>
<evidence type="ECO:0000313" key="3">
    <source>
        <dbReference type="Proteomes" id="UP001161247"/>
    </source>
</evidence>
<evidence type="ECO:0000256" key="1">
    <source>
        <dbReference type="SAM" id="MobiDB-lite"/>
    </source>
</evidence>
<dbReference type="InterPro" id="IPR022203">
    <property type="entry name" value="DUF3727"/>
</dbReference>
<proteinExistence type="predicted"/>